<evidence type="ECO:0000256" key="1">
    <source>
        <dbReference type="SAM" id="MobiDB-lite"/>
    </source>
</evidence>
<feature type="compositionally biased region" description="Basic residues" evidence="1">
    <location>
        <begin position="1"/>
        <end position="12"/>
    </location>
</feature>
<gene>
    <name evidence="2" type="ORF">CVT24_006988</name>
</gene>
<feature type="non-terminal residue" evidence="2">
    <location>
        <position position="267"/>
    </location>
</feature>
<organism evidence="2 3">
    <name type="scientific">Panaeolus cyanescens</name>
    <dbReference type="NCBI Taxonomy" id="181874"/>
    <lineage>
        <taxon>Eukaryota</taxon>
        <taxon>Fungi</taxon>
        <taxon>Dikarya</taxon>
        <taxon>Basidiomycota</taxon>
        <taxon>Agaricomycotina</taxon>
        <taxon>Agaricomycetes</taxon>
        <taxon>Agaricomycetidae</taxon>
        <taxon>Agaricales</taxon>
        <taxon>Agaricineae</taxon>
        <taxon>Galeropsidaceae</taxon>
        <taxon>Panaeolus</taxon>
    </lineage>
</organism>
<dbReference type="AlphaFoldDB" id="A0A409YX17"/>
<dbReference type="Proteomes" id="UP000284842">
    <property type="component" value="Unassembled WGS sequence"/>
</dbReference>
<dbReference type="EMBL" id="NHTK01000429">
    <property type="protein sequence ID" value="PPR07540.1"/>
    <property type="molecule type" value="Genomic_DNA"/>
</dbReference>
<feature type="compositionally biased region" description="Low complexity" evidence="1">
    <location>
        <begin position="50"/>
        <end position="60"/>
    </location>
</feature>
<evidence type="ECO:0000313" key="3">
    <source>
        <dbReference type="Proteomes" id="UP000284842"/>
    </source>
</evidence>
<feature type="region of interest" description="Disordered" evidence="1">
    <location>
        <begin position="1"/>
        <end position="69"/>
    </location>
</feature>
<evidence type="ECO:0000313" key="2">
    <source>
        <dbReference type="EMBL" id="PPR07540.1"/>
    </source>
</evidence>
<dbReference type="InParanoid" id="A0A409YX17"/>
<dbReference type="STRING" id="181874.A0A409YX17"/>
<protein>
    <submittedName>
        <fullName evidence="2">Uncharacterized protein</fullName>
    </submittedName>
</protein>
<comment type="caution">
    <text evidence="2">The sequence shown here is derived from an EMBL/GenBank/DDBJ whole genome shotgun (WGS) entry which is preliminary data.</text>
</comment>
<reference evidence="2 3" key="1">
    <citation type="journal article" date="2018" name="Evol. Lett.">
        <title>Horizontal gene cluster transfer increased hallucinogenic mushroom diversity.</title>
        <authorList>
            <person name="Reynolds H.T."/>
            <person name="Vijayakumar V."/>
            <person name="Gluck-Thaler E."/>
            <person name="Korotkin H.B."/>
            <person name="Matheny P.B."/>
            <person name="Slot J.C."/>
        </authorList>
    </citation>
    <scope>NUCLEOTIDE SEQUENCE [LARGE SCALE GENOMIC DNA]</scope>
    <source>
        <strain evidence="2 3">2629</strain>
    </source>
</reference>
<proteinExistence type="predicted"/>
<keyword evidence="3" id="KW-1185">Reference proteome</keyword>
<accession>A0A409YX17</accession>
<name>A0A409YX17_9AGAR</name>
<sequence length="267" mass="29273">MPAKYSHVKKRSASGLLKKEKNSPNGHHIVKASSHPHPPHSSSHHHHSSSHSSSTHTSTTPYPPRLSLPPHAEQRLTTALTAVSHLERSISRLLLLRYDQDIARLFSTHLHRVAMVHLPAFVIRVASVAGPGWLAWNIGNGNGNGQGIGGEVSTTTFKIPMNVVDPGEAVRDWLRTLIGMDLREVGERVATKSVLWSYTALREFAISNNIPICSKTGLHSLRLLPHYPALKAHVEALEKEVKGGGLKLAKPPHLSSLDETYRALEEA</sequence>
<dbReference type="OrthoDB" id="420195at2759"/>